<dbReference type="AlphaFoldDB" id="A0A2N3XRA1"/>
<evidence type="ECO:0000256" key="3">
    <source>
        <dbReference type="ARBA" id="ARBA00022840"/>
    </source>
</evidence>
<evidence type="ECO:0000256" key="2">
    <source>
        <dbReference type="ARBA" id="ARBA00022741"/>
    </source>
</evidence>
<comment type="caution">
    <text evidence="5">The sequence shown here is derived from an EMBL/GenBank/DDBJ whole genome shotgun (WGS) entry which is preliminary data.</text>
</comment>
<dbReference type="PANTHER" id="PTHR42939:SF1">
    <property type="entry name" value="ABC TRANSPORTER ATP-BINDING PROTEIN ALBC-RELATED"/>
    <property type="match status" value="1"/>
</dbReference>
<dbReference type="PROSITE" id="PS50893">
    <property type="entry name" value="ABC_TRANSPORTER_2"/>
    <property type="match status" value="1"/>
</dbReference>
<keyword evidence="6" id="KW-1185">Reference proteome</keyword>
<organism evidence="5 6">
    <name type="scientific">Saccharopolyspora spinosa</name>
    <dbReference type="NCBI Taxonomy" id="60894"/>
    <lineage>
        <taxon>Bacteria</taxon>
        <taxon>Bacillati</taxon>
        <taxon>Actinomycetota</taxon>
        <taxon>Actinomycetes</taxon>
        <taxon>Pseudonocardiales</taxon>
        <taxon>Pseudonocardiaceae</taxon>
        <taxon>Saccharopolyspora</taxon>
    </lineage>
</organism>
<dbReference type="GO" id="GO:0016887">
    <property type="term" value="F:ATP hydrolysis activity"/>
    <property type="evidence" value="ECO:0007669"/>
    <property type="project" value="InterPro"/>
</dbReference>
<dbReference type="STRING" id="994479.GCA_000194155_06064"/>
<dbReference type="InterPro" id="IPR003593">
    <property type="entry name" value="AAA+_ATPase"/>
</dbReference>
<keyword evidence="3 5" id="KW-0067">ATP-binding</keyword>
<dbReference type="OrthoDB" id="9804819at2"/>
<evidence type="ECO:0000313" key="6">
    <source>
        <dbReference type="Proteomes" id="UP000233786"/>
    </source>
</evidence>
<dbReference type="PANTHER" id="PTHR42939">
    <property type="entry name" value="ABC TRANSPORTER ATP-BINDING PROTEIN ALBC-RELATED"/>
    <property type="match status" value="1"/>
</dbReference>
<protein>
    <submittedName>
        <fullName evidence="5">ABC-2 type transport system ATP-binding protein</fullName>
    </submittedName>
</protein>
<sequence length="284" mass="30444">MSALSTIGLSKRYGDRRGIEDCTVKLPEGKVVALVGANGAGKSTFLALAAGLVEPSSGAVRVFGDKVRGRIHPDAAYLSQRRPLYGTFTVAEMVRAAAKMNRRWSQERVEEALAAFGGLDVGTRVDSLSPGMRSKLALALCLGRLPRLLMLDEPLADLDPLARDETIRLVMADVADRGMTVVISSHLLGELREVCDHLLLLQGGGVELDGDVDELLEEHRDLVGPADAGPPEAGTVVHVRKSGRQQRLLVRDPGALAPGWESQQLDLESLVTGYLRADRVRAGA</sequence>
<dbReference type="SMART" id="SM00382">
    <property type="entry name" value="AAA"/>
    <property type="match status" value="1"/>
</dbReference>
<dbReference type="Gene3D" id="3.40.50.300">
    <property type="entry name" value="P-loop containing nucleotide triphosphate hydrolases"/>
    <property type="match status" value="1"/>
</dbReference>
<dbReference type="Proteomes" id="UP000233786">
    <property type="component" value="Unassembled WGS sequence"/>
</dbReference>
<proteinExistence type="predicted"/>
<keyword evidence="2" id="KW-0547">Nucleotide-binding</keyword>
<dbReference type="PROSITE" id="PS00211">
    <property type="entry name" value="ABC_TRANSPORTER_1"/>
    <property type="match status" value="1"/>
</dbReference>
<gene>
    <name evidence="5" type="ORF">A8926_0670</name>
</gene>
<reference evidence="5" key="1">
    <citation type="submission" date="2017-12" db="EMBL/GenBank/DDBJ databases">
        <title>Sequencing the genomes of 1000 Actinobacteria strains.</title>
        <authorList>
            <person name="Klenk H.-P."/>
        </authorList>
    </citation>
    <scope>NUCLEOTIDE SEQUENCE [LARGE SCALE GENOMIC DNA]</scope>
    <source>
        <strain evidence="5">DSM 44228</strain>
    </source>
</reference>
<dbReference type="GO" id="GO:0005524">
    <property type="term" value="F:ATP binding"/>
    <property type="evidence" value="ECO:0007669"/>
    <property type="project" value="UniProtKB-KW"/>
</dbReference>
<name>A0A2N3XRA1_SACSN</name>
<evidence type="ECO:0000259" key="4">
    <source>
        <dbReference type="PROSITE" id="PS50893"/>
    </source>
</evidence>
<evidence type="ECO:0000256" key="1">
    <source>
        <dbReference type="ARBA" id="ARBA00022448"/>
    </source>
</evidence>
<dbReference type="InterPro" id="IPR017871">
    <property type="entry name" value="ABC_transporter-like_CS"/>
</dbReference>
<dbReference type="InterPro" id="IPR051782">
    <property type="entry name" value="ABC_Transporter_VariousFunc"/>
</dbReference>
<dbReference type="EMBL" id="PJNB01000001">
    <property type="protein sequence ID" value="PKW13161.1"/>
    <property type="molecule type" value="Genomic_DNA"/>
</dbReference>
<dbReference type="InterPro" id="IPR003439">
    <property type="entry name" value="ABC_transporter-like_ATP-bd"/>
</dbReference>
<feature type="domain" description="ABC transporter" evidence="4">
    <location>
        <begin position="4"/>
        <end position="228"/>
    </location>
</feature>
<dbReference type="InterPro" id="IPR027417">
    <property type="entry name" value="P-loop_NTPase"/>
</dbReference>
<dbReference type="CDD" id="cd03230">
    <property type="entry name" value="ABC_DR_subfamily_A"/>
    <property type="match status" value="1"/>
</dbReference>
<evidence type="ECO:0000313" key="5">
    <source>
        <dbReference type="EMBL" id="PKW13161.1"/>
    </source>
</evidence>
<dbReference type="RefSeq" id="WP_010312579.1">
    <property type="nucleotide sequence ID" value="NZ_CP061007.1"/>
</dbReference>
<keyword evidence="1" id="KW-0813">Transport</keyword>
<accession>A0A2N3XRA1</accession>
<dbReference type="Pfam" id="PF00005">
    <property type="entry name" value="ABC_tran"/>
    <property type="match status" value="1"/>
</dbReference>
<dbReference type="SUPFAM" id="SSF52540">
    <property type="entry name" value="P-loop containing nucleoside triphosphate hydrolases"/>
    <property type="match status" value="1"/>
</dbReference>